<dbReference type="RefSeq" id="WP_261298208.1">
    <property type="nucleotide sequence ID" value="NZ_JAMTCD010000008.1"/>
</dbReference>
<reference evidence="3" key="1">
    <citation type="journal article" date="2023" name="Int. J. Syst. Evol. Microbiol.">
        <title>&lt;i&gt;Shewanella septentrionalis&lt;/i&gt; sp. nov. and &lt;i&gt;Shewanella holmiensis&lt;/i&gt; sp. nov., isolated from Baltic Sea water and sediments.</title>
        <authorList>
            <person name="Martin-Rodriguez A.J."/>
            <person name="Thorell K."/>
            <person name="Joffre E."/>
            <person name="Jensie-Markopoulos S."/>
            <person name="Moore E.R.B."/>
            <person name="Sjoling A."/>
        </authorList>
    </citation>
    <scope>NUCLEOTIDE SEQUENCE</scope>
    <source>
        <strain evidence="3">SP1S2-7</strain>
    </source>
</reference>
<dbReference type="Proteomes" id="UP001155546">
    <property type="component" value="Unassembled WGS sequence"/>
</dbReference>
<dbReference type="Pfam" id="PF00111">
    <property type="entry name" value="Fer2"/>
    <property type="match status" value="1"/>
</dbReference>
<dbReference type="SUPFAM" id="SSF54292">
    <property type="entry name" value="2Fe-2S ferredoxin-like"/>
    <property type="match status" value="1"/>
</dbReference>
<dbReference type="AlphaFoldDB" id="A0A9X2WLX1"/>
<dbReference type="InterPro" id="IPR012675">
    <property type="entry name" value="Beta-grasp_dom_sf"/>
</dbReference>
<comment type="caution">
    <text evidence="3">The sequence shown here is derived from an EMBL/GenBank/DDBJ whole genome shotgun (WGS) entry which is preliminary data.</text>
</comment>
<dbReference type="NCBIfam" id="NF007985">
    <property type="entry name" value="PRK10713.1"/>
    <property type="match status" value="1"/>
</dbReference>
<dbReference type="PANTHER" id="PTHR30212:SF2">
    <property type="entry name" value="PROTEIN YIIM"/>
    <property type="match status" value="1"/>
</dbReference>
<keyword evidence="1" id="KW-0830">Ubiquinone</keyword>
<dbReference type="Gene3D" id="3.10.20.30">
    <property type="match status" value="1"/>
</dbReference>
<keyword evidence="4" id="KW-1185">Reference proteome</keyword>
<accession>A0A9X2WLX1</accession>
<feature type="domain" description="2Fe-2S ferredoxin-type" evidence="2">
    <location>
        <begin position="26"/>
        <end position="85"/>
    </location>
</feature>
<name>A0A9X2WLX1_9GAMM</name>
<organism evidence="3 4">
    <name type="scientific">Shewanella holmiensis</name>
    <dbReference type="NCBI Taxonomy" id="2952222"/>
    <lineage>
        <taxon>Bacteria</taxon>
        <taxon>Pseudomonadati</taxon>
        <taxon>Pseudomonadota</taxon>
        <taxon>Gammaproteobacteria</taxon>
        <taxon>Alteromonadales</taxon>
        <taxon>Shewanellaceae</taxon>
        <taxon>Shewanella</taxon>
    </lineage>
</organism>
<dbReference type="InterPro" id="IPR036010">
    <property type="entry name" value="2Fe-2S_ferredoxin-like_sf"/>
</dbReference>
<evidence type="ECO:0000313" key="4">
    <source>
        <dbReference type="Proteomes" id="UP001155546"/>
    </source>
</evidence>
<dbReference type="InterPro" id="IPR052353">
    <property type="entry name" value="Benzoxazolinone_Detox_Enz"/>
</dbReference>
<dbReference type="EMBL" id="JAMTCD010000008">
    <property type="protein sequence ID" value="MCT7941829.1"/>
    <property type="molecule type" value="Genomic_DNA"/>
</dbReference>
<dbReference type="GO" id="GO:0051537">
    <property type="term" value="F:2 iron, 2 sulfur cluster binding"/>
    <property type="evidence" value="ECO:0007669"/>
    <property type="project" value="InterPro"/>
</dbReference>
<sequence>MTYKHFFIKAPIVSLKGQPAILFDGKKETLLEALEHKKVKVFSECRNGFCGACKTQVISGEVTYIKEPLAELKANECLPCCCIPQTDLNLALSIDSVELAVRKKPIQKISTTQSTDTAALNFDIETATAPQS</sequence>
<dbReference type="PANTHER" id="PTHR30212">
    <property type="entry name" value="PROTEIN YIIM"/>
    <property type="match status" value="1"/>
</dbReference>
<evidence type="ECO:0000259" key="2">
    <source>
        <dbReference type="Pfam" id="PF00111"/>
    </source>
</evidence>
<gene>
    <name evidence="3" type="primary">yfaE</name>
    <name evidence="3" type="ORF">NE535_08485</name>
</gene>
<dbReference type="InterPro" id="IPR001041">
    <property type="entry name" value="2Fe-2S_ferredoxin-type"/>
</dbReference>
<protein>
    <submittedName>
        <fullName evidence="3">Class I ribonucleotide reductase maintenance protein YfaE</fullName>
    </submittedName>
</protein>
<dbReference type="PROSITE" id="PS00197">
    <property type="entry name" value="2FE2S_FER_1"/>
    <property type="match status" value="1"/>
</dbReference>
<dbReference type="InterPro" id="IPR006058">
    <property type="entry name" value="2Fe2S_fd_BS"/>
</dbReference>
<proteinExistence type="predicted"/>
<dbReference type="CDD" id="cd00207">
    <property type="entry name" value="fer2"/>
    <property type="match status" value="1"/>
</dbReference>
<evidence type="ECO:0000313" key="3">
    <source>
        <dbReference type="EMBL" id="MCT7941829.1"/>
    </source>
</evidence>
<evidence type="ECO:0000256" key="1">
    <source>
        <dbReference type="ARBA" id="ARBA00023075"/>
    </source>
</evidence>